<organism evidence="9 10">
    <name type="scientific">Lymnaea stagnalis</name>
    <name type="common">Great pond snail</name>
    <name type="synonym">Helix stagnalis</name>
    <dbReference type="NCBI Taxonomy" id="6523"/>
    <lineage>
        <taxon>Eukaryota</taxon>
        <taxon>Metazoa</taxon>
        <taxon>Spiralia</taxon>
        <taxon>Lophotrochozoa</taxon>
        <taxon>Mollusca</taxon>
        <taxon>Gastropoda</taxon>
        <taxon>Heterobranchia</taxon>
        <taxon>Euthyneura</taxon>
        <taxon>Panpulmonata</taxon>
        <taxon>Hygrophila</taxon>
        <taxon>Lymnaeoidea</taxon>
        <taxon>Lymnaeidae</taxon>
        <taxon>Lymnaea</taxon>
    </lineage>
</organism>
<dbReference type="PANTHER" id="PTHR13800:SF12">
    <property type="entry name" value="TRANSIENT RECEPTOR POTENTIAL CATION CHANNEL SUBFAMILY M MEMBER-LIKE 2"/>
    <property type="match status" value="1"/>
</dbReference>
<dbReference type="PANTHER" id="PTHR13800">
    <property type="entry name" value="TRANSIENT RECEPTOR POTENTIAL CATION CHANNEL, SUBFAMILY M, MEMBER 6"/>
    <property type="match status" value="1"/>
</dbReference>
<dbReference type="InterPro" id="IPR050927">
    <property type="entry name" value="TRPM"/>
</dbReference>
<feature type="region of interest" description="Disordered" evidence="5">
    <location>
        <begin position="1133"/>
        <end position="1187"/>
    </location>
</feature>
<feature type="transmembrane region" description="Helical" evidence="6">
    <location>
        <begin position="598"/>
        <end position="617"/>
    </location>
</feature>
<feature type="region of interest" description="Disordered" evidence="5">
    <location>
        <begin position="208"/>
        <end position="233"/>
    </location>
</feature>
<evidence type="ECO:0000259" key="7">
    <source>
        <dbReference type="Pfam" id="PF00520"/>
    </source>
</evidence>
<sequence>MGYTISPKDQPPKSERDPVQYCISYTGQGGIKILHKSLRRRIIQLIDTIGAWIVSEYQDRDVLESTKQPFVLPNKLETHNRSYEKSLWPPSFTYSSVALLNKIKPKKDAAAVGHIPYECVLVTQGDANTLQKLLDMAENPNVNVLILKGFGGLADALVNQVSSKQKGLAVSIKEILIQLNEYVRWEQGEKENAENGHDSISMEKRLSLIPPSIPPNEVQENKNSTAKTPRKDDTQNLRLEKLCDIAIVFEPDQSLPDLGLGKAILQTILKGNPKKNSKLLKLCIDLDCFEEAEKYLLKDLKIMDCLSVIQSAYSQKRLQFVEYFLRKDFFLKLQSYDIVMYSIVTDSRALNFCNSTLWQPDLLNESPDDYGIYDHLFRHCLVSQNIAMSMLFWLDTKNPLGTLLLAYHYLKKAAKRERNHLKRANLKEAALEYQAIGVSYVNACYDEDPETTIKMITRKMKQIKDNPSCIDLALLSHNLDFLIQPACITLQRRVWRWGNLWDFYSENGQKTTSLNLTENWKRYFLLLCVPMTMFSLNGIGLLIFLFIYCLVVLGRLTQHTFHWMEGYLVLYVMVGFMQESYELKNKGLKSYLKSGWNLVDIISILLFVIAAGLRIYGYFDESGTTMFDFGRVALCLDFIIFTLRLLHNCYGSPTLGPTCAMIIKTIKLLSQFLYILAVIWVSYAVATEAILYPNTVLNRFTIYYIFRKAYWQMFGELFLDEMEAGKADDPNSLVCTNDATKYATYEMLRCPSTIGRYFAPVLLAVYIMFTYVLLFSLITAAFTKSIAKIQKKSRKLWRFQFCELTRDFSKIMFLPLPFTLISLLARVFDQDLDKEDGFSIYSEHFQLELKESNESGKITREIIEKIEDLETFVRQNDIEPLIEKKRQKLESKESRSKIGTAESDPENNKTAHKVNQDEGRKTERRPSNFFRKDSGENKKEFQNDDEDSEPNPFLFWVPMYSDSYLVSKEEQSQRMVNEPINPKGIKFNTKDKKHNVNRRSYLGTYAVENSGPINPKLLNDFKSQKEKDAVHKMLPRWGPNHVGIAIVTRVQVDGTKIVKKDGKVVLEFLMNVENDGNYSFPTVFCSPECDLFTEYISGIQIKFEKTQKILQKALDGFKTEKQLQDVNHTVTLRPKEGRSPIPHQNNNSHTGPRLKETATIGQKDIASPIPYETNSGKSDTHEKQESKNRYWEVVRKQYFSSQSKNSSWRLVRTTETRKKRNKIKMKSKSEIELRHCQKINTIFIGQLEDPYLMTKHKWIEIRIVNYHNPNIQHQEMIEKNTNLKWINYEEGKAREKIMDLDIFGMVCKLHNAYISLDHPRPVSRKPTSWALSSRPMTTKPNPVKRTPSRLADNKQPNFRKSSQTVLNSNLRGRRN</sequence>
<evidence type="ECO:0000313" key="9">
    <source>
        <dbReference type="EMBL" id="CAL1537781.1"/>
    </source>
</evidence>
<feature type="transmembrane region" description="Helical" evidence="6">
    <location>
        <begin position="757"/>
        <end position="787"/>
    </location>
</feature>
<feature type="compositionally biased region" description="Basic and acidic residues" evidence="5">
    <location>
        <begin position="906"/>
        <end position="942"/>
    </location>
</feature>
<evidence type="ECO:0000256" key="2">
    <source>
        <dbReference type="ARBA" id="ARBA00022692"/>
    </source>
</evidence>
<dbReference type="InterPro" id="IPR057366">
    <property type="entry name" value="TRPM-like"/>
</dbReference>
<keyword evidence="3 6" id="KW-1133">Transmembrane helix</keyword>
<feature type="domain" description="TRPM-like" evidence="8">
    <location>
        <begin position="374"/>
        <end position="482"/>
    </location>
</feature>
<evidence type="ECO:0000259" key="8">
    <source>
        <dbReference type="Pfam" id="PF25508"/>
    </source>
</evidence>
<evidence type="ECO:0000256" key="5">
    <source>
        <dbReference type="SAM" id="MobiDB-lite"/>
    </source>
</evidence>
<gene>
    <name evidence="9" type="ORF">GSLYS_00011683001</name>
</gene>
<dbReference type="EMBL" id="CAXITT010000275">
    <property type="protein sequence ID" value="CAL1537781.1"/>
    <property type="molecule type" value="Genomic_DNA"/>
</dbReference>
<dbReference type="GO" id="GO:0005261">
    <property type="term" value="F:monoatomic cation channel activity"/>
    <property type="evidence" value="ECO:0007669"/>
    <property type="project" value="TreeGrafter"/>
</dbReference>
<feature type="transmembrane region" description="Helical" evidence="6">
    <location>
        <begin position="560"/>
        <end position="577"/>
    </location>
</feature>
<feature type="domain" description="Ion transport" evidence="7">
    <location>
        <begin position="560"/>
        <end position="793"/>
    </location>
</feature>
<keyword evidence="10" id="KW-1185">Reference proteome</keyword>
<dbReference type="Pfam" id="PF00520">
    <property type="entry name" value="Ion_trans"/>
    <property type="match status" value="1"/>
</dbReference>
<keyword evidence="2 6" id="KW-0812">Transmembrane</keyword>
<feature type="compositionally biased region" description="Basic and acidic residues" evidence="5">
    <location>
        <begin position="885"/>
        <end position="896"/>
    </location>
</feature>
<feature type="compositionally biased region" description="Polar residues" evidence="5">
    <location>
        <begin position="1325"/>
        <end position="1340"/>
    </location>
</feature>
<dbReference type="InterPro" id="IPR005821">
    <property type="entry name" value="Ion_trans_dom"/>
</dbReference>
<comment type="caution">
    <text evidence="9">The sequence shown here is derived from an EMBL/GenBank/DDBJ whole genome shotgun (WGS) entry which is preliminary data.</text>
</comment>
<feature type="compositionally biased region" description="Polar residues" evidence="5">
    <location>
        <begin position="1354"/>
        <end position="1375"/>
    </location>
</feature>
<evidence type="ECO:0000256" key="1">
    <source>
        <dbReference type="ARBA" id="ARBA00004141"/>
    </source>
</evidence>
<feature type="transmembrane region" description="Helical" evidence="6">
    <location>
        <begin position="629"/>
        <end position="647"/>
    </location>
</feature>
<evidence type="ECO:0000256" key="3">
    <source>
        <dbReference type="ARBA" id="ARBA00022989"/>
    </source>
</evidence>
<proteinExistence type="predicted"/>
<protein>
    <submittedName>
        <fullName evidence="9">Uncharacterized protein</fullName>
    </submittedName>
</protein>
<feature type="region of interest" description="Disordered" evidence="5">
    <location>
        <begin position="885"/>
        <end position="952"/>
    </location>
</feature>
<dbReference type="Pfam" id="PF25508">
    <property type="entry name" value="TRPM2"/>
    <property type="match status" value="1"/>
</dbReference>
<feature type="transmembrane region" description="Helical" evidence="6">
    <location>
        <begin position="523"/>
        <end position="554"/>
    </location>
</feature>
<dbReference type="GO" id="GO:0030001">
    <property type="term" value="P:metal ion transport"/>
    <property type="evidence" value="ECO:0007669"/>
    <property type="project" value="TreeGrafter"/>
</dbReference>
<evidence type="ECO:0000256" key="6">
    <source>
        <dbReference type="SAM" id="Phobius"/>
    </source>
</evidence>
<dbReference type="Proteomes" id="UP001497497">
    <property type="component" value="Unassembled WGS sequence"/>
</dbReference>
<feature type="transmembrane region" description="Helical" evidence="6">
    <location>
        <begin position="668"/>
        <end position="686"/>
    </location>
</feature>
<evidence type="ECO:0000256" key="4">
    <source>
        <dbReference type="ARBA" id="ARBA00023136"/>
    </source>
</evidence>
<accession>A0AAV2HUI2</accession>
<feature type="compositionally biased region" description="Basic and acidic residues" evidence="5">
    <location>
        <begin position="1178"/>
        <end position="1187"/>
    </location>
</feature>
<keyword evidence="4 6" id="KW-0472">Membrane</keyword>
<reference evidence="9 10" key="1">
    <citation type="submission" date="2024-04" db="EMBL/GenBank/DDBJ databases">
        <authorList>
            <consortium name="Genoscope - CEA"/>
            <person name="William W."/>
        </authorList>
    </citation>
    <scope>NUCLEOTIDE SEQUENCE [LARGE SCALE GENOMIC DNA]</scope>
</reference>
<feature type="region of interest" description="Disordered" evidence="5">
    <location>
        <begin position="1320"/>
        <end position="1375"/>
    </location>
</feature>
<comment type="subcellular location">
    <subcellularLocation>
        <location evidence="1">Membrane</location>
        <topology evidence="1">Multi-pass membrane protein</topology>
    </subcellularLocation>
</comment>
<evidence type="ECO:0000313" key="10">
    <source>
        <dbReference type="Proteomes" id="UP001497497"/>
    </source>
</evidence>
<name>A0AAV2HUI2_LYMST</name>
<dbReference type="GO" id="GO:0005886">
    <property type="term" value="C:plasma membrane"/>
    <property type="evidence" value="ECO:0007669"/>
    <property type="project" value="TreeGrafter"/>
</dbReference>